<accession>A0A8A4ZK38</accession>
<dbReference type="KEGG" id="psic:J4E96_04855"/>
<dbReference type="EMBL" id="CP071868">
    <property type="protein sequence ID" value="QTE31329.1"/>
    <property type="molecule type" value="Genomic_DNA"/>
</dbReference>
<evidence type="ECO:0000313" key="2">
    <source>
        <dbReference type="Proteomes" id="UP000663937"/>
    </source>
</evidence>
<proteinExistence type="predicted"/>
<dbReference type="InterPro" id="IPR025332">
    <property type="entry name" value="DUF4238"/>
</dbReference>
<sequence>MSPIRAADPFYLQGFAGNGRIETVRLPGDQRFTQSVNDASVAKNFYSVVGHEDGDDVIECALSEIEGATAAVLRAIVGGSWPLSYEDRMLLGYFLALQVTRVPAQRRTIDHVARQMLRIQVGVGGKSGPRQELERQGGQVTDERVETLWEQATRPEGPPIQQPKDEHIKQMPKTGEEIVKYIVGRPWSLVRFDRRSLITSDAPVGLVRNPEDEPWFGAGFLTAWGITFPLTRKLGRLLSDPQPLIDPGDPG</sequence>
<dbReference type="Proteomes" id="UP000663937">
    <property type="component" value="Chromosome"/>
</dbReference>
<name>A0A8A4ZK38_9MICO</name>
<organism evidence="1 2">
    <name type="scientific">Pengzhenrongella sicca</name>
    <dbReference type="NCBI Taxonomy" id="2819238"/>
    <lineage>
        <taxon>Bacteria</taxon>
        <taxon>Bacillati</taxon>
        <taxon>Actinomycetota</taxon>
        <taxon>Actinomycetes</taxon>
        <taxon>Micrococcales</taxon>
        <taxon>Pengzhenrongella</taxon>
    </lineage>
</organism>
<protein>
    <submittedName>
        <fullName evidence="1">DUF4238 domain-containing protein</fullName>
    </submittedName>
</protein>
<dbReference type="AlphaFoldDB" id="A0A8A4ZK38"/>
<evidence type="ECO:0000313" key="1">
    <source>
        <dbReference type="EMBL" id="QTE31329.1"/>
    </source>
</evidence>
<keyword evidence="2" id="KW-1185">Reference proteome</keyword>
<gene>
    <name evidence="1" type="ORF">J4E96_04855</name>
</gene>
<reference evidence="1" key="1">
    <citation type="submission" date="2021-03" db="EMBL/GenBank/DDBJ databases">
        <title>Pengzhenrongella sicca gen. nov., sp. nov., a new member of suborder Micrococcineae isolated from High-Arctic tundra soil.</title>
        <authorList>
            <person name="Peng F."/>
        </authorList>
    </citation>
    <scope>NUCLEOTIDE SEQUENCE</scope>
    <source>
        <strain evidence="1">LRZ-2</strain>
    </source>
</reference>
<dbReference type="Pfam" id="PF14022">
    <property type="entry name" value="DUF4238"/>
    <property type="match status" value="1"/>
</dbReference>